<dbReference type="InterPro" id="IPR050347">
    <property type="entry name" value="Bact_Beta-galactosidase"/>
</dbReference>
<dbReference type="InterPro" id="IPR011013">
    <property type="entry name" value="Gal_mutarotase_sf_dom"/>
</dbReference>
<dbReference type="SMART" id="SM01038">
    <property type="entry name" value="Bgal_small_N"/>
    <property type="match status" value="1"/>
</dbReference>
<name>A0A0M0JG18_9EUKA</name>
<dbReference type="AlphaFoldDB" id="A0A0M0JG18"/>
<dbReference type="EMBL" id="JWZX01002962">
    <property type="protein sequence ID" value="KOO25531.1"/>
    <property type="molecule type" value="Genomic_DNA"/>
</dbReference>
<keyword evidence="3" id="KW-0378">Hydrolase</keyword>
<keyword evidence="4" id="KW-0326">Glycosidase</keyword>
<protein>
    <recommendedName>
        <fullName evidence="2">beta-galactosidase</fullName>
        <ecNumber evidence="2">3.2.1.23</ecNumber>
    </recommendedName>
</protein>
<evidence type="ECO:0000313" key="6">
    <source>
        <dbReference type="EMBL" id="KOO25531.1"/>
    </source>
</evidence>
<dbReference type="GO" id="GO:0005990">
    <property type="term" value="P:lactose catabolic process"/>
    <property type="evidence" value="ECO:0007669"/>
    <property type="project" value="TreeGrafter"/>
</dbReference>
<proteinExistence type="predicted"/>
<dbReference type="InterPro" id="IPR004199">
    <property type="entry name" value="B-gal_small/dom_5"/>
</dbReference>
<dbReference type="Proteomes" id="UP000037460">
    <property type="component" value="Unassembled WGS sequence"/>
</dbReference>
<evidence type="ECO:0000256" key="3">
    <source>
        <dbReference type="ARBA" id="ARBA00022801"/>
    </source>
</evidence>
<dbReference type="PANTHER" id="PTHR46323:SF2">
    <property type="entry name" value="BETA-GALACTOSIDASE"/>
    <property type="match status" value="1"/>
</dbReference>
<evidence type="ECO:0000256" key="2">
    <source>
        <dbReference type="ARBA" id="ARBA00012756"/>
    </source>
</evidence>
<organism evidence="6 7">
    <name type="scientific">Chrysochromulina tobinii</name>
    <dbReference type="NCBI Taxonomy" id="1460289"/>
    <lineage>
        <taxon>Eukaryota</taxon>
        <taxon>Haptista</taxon>
        <taxon>Haptophyta</taxon>
        <taxon>Prymnesiophyceae</taxon>
        <taxon>Prymnesiales</taxon>
        <taxon>Chrysochromulinaceae</taxon>
        <taxon>Chrysochromulina</taxon>
    </lineage>
</organism>
<sequence length="147" mass="15808">MALGRYVRPQETGNKLESRWMALSDETAVSGTLLLTRPDAPLSMGCHHFTTDDLDSLPDSRRPRTRHAADLVERDLTCVIVDGAQAGVGGIDSWGSMPLAEHRLDAEAPCTFAFALVPFGADHPIFGTSSLALRGAHLAAALRRPSM</sequence>
<dbReference type="InterPro" id="IPR014718">
    <property type="entry name" value="GH-type_carb-bd"/>
</dbReference>
<dbReference type="OrthoDB" id="3437688at2759"/>
<dbReference type="PANTHER" id="PTHR46323">
    <property type="entry name" value="BETA-GALACTOSIDASE"/>
    <property type="match status" value="1"/>
</dbReference>
<evidence type="ECO:0000259" key="5">
    <source>
        <dbReference type="SMART" id="SM01038"/>
    </source>
</evidence>
<dbReference type="GO" id="GO:0009341">
    <property type="term" value="C:beta-galactosidase complex"/>
    <property type="evidence" value="ECO:0007669"/>
    <property type="project" value="InterPro"/>
</dbReference>
<feature type="domain" description="Beta galactosidase small chain/" evidence="5">
    <location>
        <begin position="2"/>
        <end position="117"/>
    </location>
</feature>
<dbReference type="Pfam" id="PF02929">
    <property type="entry name" value="Bgal_small_N"/>
    <property type="match status" value="1"/>
</dbReference>
<dbReference type="GO" id="GO:0030246">
    <property type="term" value="F:carbohydrate binding"/>
    <property type="evidence" value="ECO:0007669"/>
    <property type="project" value="InterPro"/>
</dbReference>
<evidence type="ECO:0000313" key="7">
    <source>
        <dbReference type="Proteomes" id="UP000037460"/>
    </source>
</evidence>
<evidence type="ECO:0000256" key="1">
    <source>
        <dbReference type="ARBA" id="ARBA00001412"/>
    </source>
</evidence>
<reference evidence="7" key="1">
    <citation type="journal article" date="2015" name="PLoS Genet.">
        <title>Genome Sequence and Transcriptome Analyses of Chrysochromulina tobin: Metabolic Tools for Enhanced Algal Fitness in the Prominent Order Prymnesiales (Haptophyceae).</title>
        <authorList>
            <person name="Hovde B.T."/>
            <person name="Deodato C.R."/>
            <person name="Hunsperger H.M."/>
            <person name="Ryken S.A."/>
            <person name="Yost W."/>
            <person name="Jha R.K."/>
            <person name="Patterson J."/>
            <person name="Monnat R.J. Jr."/>
            <person name="Barlow S.B."/>
            <person name="Starkenburg S.R."/>
            <person name="Cattolico R.A."/>
        </authorList>
    </citation>
    <scope>NUCLEOTIDE SEQUENCE</scope>
    <source>
        <strain evidence="7">CCMP291</strain>
    </source>
</reference>
<comment type="caution">
    <text evidence="6">The sequence shown here is derived from an EMBL/GenBank/DDBJ whole genome shotgun (WGS) entry which is preliminary data.</text>
</comment>
<comment type="catalytic activity">
    <reaction evidence="1">
        <text>Hydrolysis of terminal non-reducing beta-D-galactose residues in beta-D-galactosides.</text>
        <dbReference type="EC" id="3.2.1.23"/>
    </reaction>
</comment>
<keyword evidence="7" id="KW-1185">Reference proteome</keyword>
<dbReference type="GO" id="GO:0004565">
    <property type="term" value="F:beta-galactosidase activity"/>
    <property type="evidence" value="ECO:0007669"/>
    <property type="project" value="UniProtKB-EC"/>
</dbReference>
<dbReference type="Gene3D" id="2.70.98.10">
    <property type="match status" value="1"/>
</dbReference>
<dbReference type="EC" id="3.2.1.23" evidence="2"/>
<evidence type="ECO:0000256" key="4">
    <source>
        <dbReference type="ARBA" id="ARBA00023295"/>
    </source>
</evidence>
<gene>
    <name evidence="6" type="ORF">Ctob_008366</name>
</gene>
<dbReference type="SUPFAM" id="SSF74650">
    <property type="entry name" value="Galactose mutarotase-like"/>
    <property type="match status" value="1"/>
</dbReference>
<accession>A0A0M0JG18</accession>